<name>K8Y7Q9_9LEPT</name>
<dbReference type="GeneID" id="29741166"/>
<protein>
    <submittedName>
        <fullName evidence="1">Uncharacterized protein</fullName>
    </submittedName>
</protein>
<dbReference type="AlphaFoldDB" id="K8Y7Q9"/>
<gene>
    <name evidence="1" type="ORF">LSS_15801</name>
</gene>
<evidence type="ECO:0000313" key="1">
    <source>
        <dbReference type="EMBL" id="EKT85800.1"/>
    </source>
</evidence>
<accession>K8Y7Q9</accession>
<organism evidence="1 2">
    <name type="scientific">Leptospira santarosai serovar Shermani str. LT 821</name>
    <dbReference type="NCBI Taxonomy" id="758847"/>
    <lineage>
        <taxon>Bacteria</taxon>
        <taxon>Pseudomonadati</taxon>
        <taxon>Spirochaetota</taxon>
        <taxon>Spirochaetia</taxon>
        <taxon>Leptospirales</taxon>
        <taxon>Leptospiraceae</taxon>
        <taxon>Leptospira</taxon>
    </lineage>
</organism>
<dbReference type="RefSeq" id="WP_004461878.1">
    <property type="nucleotide sequence ID" value="NZ_CP006694.1"/>
</dbReference>
<reference evidence="1 2" key="2">
    <citation type="journal article" date="2014" name="Emerg. Microbes Infect.">
        <title>Potential impact on kidney infection: a whole-genome analysis of Leptospira santarosai serovar Shermani.</title>
        <authorList>
            <person name="Chou L.F."/>
            <person name="Chen T.W."/>
            <person name="Ko Y.C."/>
            <person name="Pan M.J."/>
            <person name="Tian Y.C."/>
            <person name="Chiu C.H."/>
            <person name="Tang P."/>
            <person name="Hung C.C."/>
            <person name="Yang C.W."/>
        </authorList>
    </citation>
    <scope>NUCLEOTIDE SEQUENCE</scope>
    <source>
        <strain evidence="1 2">LT 821</strain>
    </source>
</reference>
<sequence>MAFSFKNLDAATRAEMRKEIQSDIDSKKIYISPRLNSTGVTKYPELLIESAENYDEVWLAKQIKSLNLLNLTEIKKTPKGGMTTASIPVIANETLAEGEFNRYYARALCLIASSISGTVKVYRAKQVLNARSESEQRIGQTFDPNLLLNDLRNSIGVDTALKLPSGPNSGLSIYLD</sequence>
<proteinExistence type="predicted"/>
<evidence type="ECO:0000313" key="2">
    <source>
        <dbReference type="Proteomes" id="UP000035800"/>
    </source>
</evidence>
<reference evidence="1 2" key="1">
    <citation type="journal article" date="2012" name="Gene">
        <title>Sequence of Leptospira santarosai serovar Shermani genome and prediction of virulence-associated genes.</title>
        <authorList>
            <person name="Chou L.F."/>
            <person name="Chen Y.T."/>
            <person name="Lu C.W."/>
            <person name="Ko Y.C."/>
            <person name="Tang C.Y."/>
            <person name="Pan M.J."/>
            <person name="Tian Y.C."/>
            <person name="Chiu C.H."/>
            <person name="Hung C.C."/>
            <person name="Yang C.W."/>
        </authorList>
    </citation>
    <scope>NUCLEOTIDE SEQUENCE [LARGE SCALE GENOMIC DNA]</scope>
    <source>
        <strain evidence="1">LT 821</strain>
    </source>
</reference>
<dbReference type="STRING" id="758847.LSS_15801"/>
<dbReference type="Proteomes" id="UP000035800">
    <property type="component" value="Chromosome I"/>
</dbReference>
<dbReference type="EMBL" id="CP006694">
    <property type="protein sequence ID" value="EKT85800.1"/>
    <property type="molecule type" value="Genomic_DNA"/>
</dbReference>
<dbReference type="KEGG" id="lst:LSS_15801"/>